<feature type="chain" id="PRO_5004454647" description="Secreted protein" evidence="1">
    <location>
        <begin position="19"/>
        <end position="145"/>
    </location>
</feature>
<evidence type="ECO:0000313" key="2">
    <source>
        <dbReference type="EMBL" id="CDF39061.1"/>
    </source>
</evidence>
<dbReference type="Proteomes" id="UP000012073">
    <property type="component" value="Unassembled WGS sequence"/>
</dbReference>
<keyword evidence="3" id="KW-1185">Reference proteome</keyword>
<name>R7QNL8_CHOCR</name>
<reference evidence="3" key="1">
    <citation type="journal article" date="2013" name="Proc. Natl. Acad. Sci. U.S.A.">
        <title>Genome structure and metabolic features in the red seaweed Chondrus crispus shed light on evolution of the Archaeplastida.</title>
        <authorList>
            <person name="Collen J."/>
            <person name="Porcel B."/>
            <person name="Carre W."/>
            <person name="Ball S.G."/>
            <person name="Chaparro C."/>
            <person name="Tonon T."/>
            <person name="Barbeyron T."/>
            <person name="Michel G."/>
            <person name="Noel B."/>
            <person name="Valentin K."/>
            <person name="Elias M."/>
            <person name="Artiguenave F."/>
            <person name="Arun A."/>
            <person name="Aury J.M."/>
            <person name="Barbosa-Neto J.F."/>
            <person name="Bothwell J.H."/>
            <person name="Bouget F.Y."/>
            <person name="Brillet L."/>
            <person name="Cabello-Hurtado F."/>
            <person name="Capella-Gutierrez S."/>
            <person name="Charrier B."/>
            <person name="Cladiere L."/>
            <person name="Cock J.M."/>
            <person name="Coelho S.M."/>
            <person name="Colleoni C."/>
            <person name="Czjzek M."/>
            <person name="Da Silva C."/>
            <person name="Delage L."/>
            <person name="Denoeud F."/>
            <person name="Deschamps P."/>
            <person name="Dittami S.M."/>
            <person name="Gabaldon T."/>
            <person name="Gachon C.M."/>
            <person name="Groisillier A."/>
            <person name="Herve C."/>
            <person name="Jabbari K."/>
            <person name="Katinka M."/>
            <person name="Kloareg B."/>
            <person name="Kowalczyk N."/>
            <person name="Labadie K."/>
            <person name="Leblanc C."/>
            <person name="Lopez P.J."/>
            <person name="McLachlan D.H."/>
            <person name="Meslet-Cladiere L."/>
            <person name="Moustafa A."/>
            <person name="Nehr Z."/>
            <person name="Nyvall Collen P."/>
            <person name="Panaud O."/>
            <person name="Partensky F."/>
            <person name="Poulain J."/>
            <person name="Rensing S.A."/>
            <person name="Rousvoal S."/>
            <person name="Samson G."/>
            <person name="Symeonidi A."/>
            <person name="Weissenbach J."/>
            <person name="Zambounis A."/>
            <person name="Wincker P."/>
            <person name="Boyen C."/>
        </authorList>
    </citation>
    <scope>NUCLEOTIDE SEQUENCE [LARGE SCALE GENOMIC DNA]</scope>
    <source>
        <strain evidence="3">cv. Stackhouse</strain>
    </source>
</reference>
<dbReference type="GeneID" id="17326690"/>
<dbReference type="KEGG" id="ccp:CHC_T00006547001"/>
<evidence type="ECO:0000256" key="1">
    <source>
        <dbReference type="SAM" id="SignalP"/>
    </source>
</evidence>
<gene>
    <name evidence="2" type="ORF">CHC_T00006547001</name>
</gene>
<sequence length="145" mass="15748">MNAFKYVVFFVLVACAYALSDDAAEALSATDRMRCGVLRVRSTSSTIGCSRGRNGNMPGRTSTIVSTITLSGIRQVSTIKTPCNRPAADRRIVPRIIRCVRLLLPRCRCVNADRRAFCIGEQVIICGGRNDIGFLVPVPTPEVSA</sequence>
<evidence type="ECO:0008006" key="4">
    <source>
        <dbReference type="Google" id="ProtNLM"/>
    </source>
</evidence>
<feature type="signal peptide" evidence="1">
    <location>
        <begin position="1"/>
        <end position="18"/>
    </location>
</feature>
<dbReference type="Gramene" id="CDF39061">
    <property type="protein sequence ID" value="CDF39061"/>
    <property type="gene ID" value="CHC_T00006547001"/>
</dbReference>
<dbReference type="AlphaFoldDB" id="R7QNL8"/>
<proteinExistence type="predicted"/>
<keyword evidence="1" id="KW-0732">Signal</keyword>
<protein>
    <recommendedName>
        <fullName evidence="4">Secreted protein</fullName>
    </recommendedName>
</protein>
<organism evidence="2 3">
    <name type="scientific">Chondrus crispus</name>
    <name type="common">Carrageen Irish moss</name>
    <name type="synonym">Polymorpha crispa</name>
    <dbReference type="NCBI Taxonomy" id="2769"/>
    <lineage>
        <taxon>Eukaryota</taxon>
        <taxon>Rhodophyta</taxon>
        <taxon>Florideophyceae</taxon>
        <taxon>Rhodymeniophycidae</taxon>
        <taxon>Gigartinales</taxon>
        <taxon>Gigartinaceae</taxon>
        <taxon>Chondrus</taxon>
    </lineage>
</organism>
<evidence type="ECO:0000313" key="3">
    <source>
        <dbReference type="Proteomes" id="UP000012073"/>
    </source>
</evidence>
<accession>R7QNL8</accession>
<dbReference type="EMBL" id="HG001992">
    <property type="protein sequence ID" value="CDF39061.1"/>
    <property type="molecule type" value="Genomic_DNA"/>
</dbReference>
<dbReference type="RefSeq" id="XP_005718972.1">
    <property type="nucleotide sequence ID" value="XM_005718915.1"/>
</dbReference>